<reference evidence="1" key="1">
    <citation type="submission" date="2009-08" db="EMBL/GenBank/DDBJ databases">
        <authorList>
            <person name="Cheung F."/>
            <person name="Xiao Y."/>
            <person name="Chan A."/>
            <person name="Moskal W."/>
            <person name="Town C.D."/>
        </authorList>
    </citation>
    <scope>NUCLEOTIDE SEQUENCE</scope>
</reference>
<dbReference type="AlphaFoldDB" id="C6TFE0"/>
<accession>C6TFE0</accession>
<dbReference type="EMBL" id="BT096327">
    <property type="protein sequence ID" value="ACU20542.1"/>
    <property type="molecule type" value="mRNA"/>
</dbReference>
<sequence>MHFNALLVDRKFIQTGKTKNVIPEIYDDKMNQTICKQHQLHGMFLKYVR</sequence>
<name>C6TFE0_SOYBN</name>
<proteinExistence type="evidence at transcript level"/>
<evidence type="ECO:0000313" key="1">
    <source>
        <dbReference type="EMBL" id="ACU20542.1"/>
    </source>
</evidence>
<protein>
    <submittedName>
        <fullName evidence="1">Uncharacterized protein</fullName>
    </submittedName>
</protein>
<organism evidence="1">
    <name type="scientific">Glycine max</name>
    <name type="common">Soybean</name>
    <name type="synonym">Glycine hispida</name>
    <dbReference type="NCBI Taxonomy" id="3847"/>
    <lineage>
        <taxon>Eukaryota</taxon>
        <taxon>Viridiplantae</taxon>
        <taxon>Streptophyta</taxon>
        <taxon>Embryophyta</taxon>
        <taxon>Tracheophyta</taxon>
        <taxon>Spermatophyta</taxon>
        <taxon>Magnoliopsida</taxon>
        <taxon>eudicotyledons</taxon>
        <taxon>Gunneridae</taxon>
        <taxon>Pentapetalae</taxon>
        <taxon>rosids</taxon>
        <taxon>fabids</taxon>
        <taxon>Fabales</taxon>
        <taxon>Fabaceae</taxon>
        <taxon>Papilionoideae</taxon>
        <taxon>50 kb inversion clade</taxon>
        <taxon>NPAAA clade</taxon>
        <taxon>indigoferoid/millettioid clade</taxon>
        <taxon>Phaseoleae</taxon>
        <taxon>Glycine</taxon>
        <taxon>Glycine subgen. Soja</taxon>
    </lineage>
</organism>